<keyword evidence="4 12" id="KW-0812">Transmembrane</keyword>
<keyword evidence="7 12" id="KW-0472">Membrane</keyword>
<evidence type="ECO:0000256" key="12">
    <source>
        <dbReference type="SAM" id="Phobius"/>
    </source>
</evidence>
<feature type="transmembrane region" description="Helical" evidence="12">
    <location>
        <begin position="359"/>
        <end position="378"/>
    </location>
</feature>
<evidence type="ECO:0000256" key="5">
    <source>
        <dbReference type="ARBA" id="ARBA00022989"/>
    </source>
</evidence>
<reference evidence="16 17" key="1">
    <citation type="submission" date="2024-01" db="EMBL/GenBank/DDBJ databases">
        <title>The genome of the rayed Mediterranean limpet Patella caerulea (Linnaeus, 1758).</title>
        <authorList>
            <person name="Anh-Thu Weber A."/>
            <person name="Halstead-Nussloch G."/>
        </authorList>
    </citation>
    <scope>NUCLEOTIDE SEQUENCE [LARGE SCALE GENOMIC DNA]</scope>
    <source>
        <strain evidence="16">AATW-2023a</strain>
        <tissue evidence="16">Whole specimen</tissue>
    </source>
</reference>
<gene>
    <name evidence="16" type="ORF">SNE40_013867</name>
</gene>
<dbReference type="Gene3D" id="3.40.50.2300">
    <property type="match status" value="1"/>
</dbReference>
<dbReference type="Pfam" id="PF10613">
    <property type="entry name" value="Lig_chan-Glu_bd"/>
    <property type="match status" value="1"/>
</dbReference>
<evidence type="ECO:0000256" key="13">
    <source>
        <dbReference type="SAM" id="SignalP"/>
    </source>
</evidence>
<evidence type="ECO:0000256" key="4">
    <source>
        <dbReference type="ARBA" id="ARBA00022692"/>
    </source>
</evidence>
<evidence type="ECO:0000256" key="3">
    <source>
        <dbReference type="ARBA" id="ARBA00022475"/>
    </source>
</evidence>
<protein>
    <submittedName>
        <fullName evidence="16">Uncharacterized protein</fullName>
    </submittedName>
</protein>
<dbReference type="SMART" id="SM00079">
    <property type="entry name" value="PBPe"/>
    <property type="match status" value="1"/>
</dbReference>
<feature type="chain" id="PRO_5042926919" evidence="13">
    <location>
        <begin position="23"/>
        <end position="655"/>
    </location>
</feature>
<dbReference type="Gene3D" id="1.10.287.70">
    <property type="match status" value="1"/>
</dbReference>
<dbReference type="InterPro" id="IPR019594">
    <property type="entry name" value="Glu/Gly-bd"/>
</dbReference>
<comment type="subcellular location">
    <subcellularLocation>
        <location evidence="1">Cell membrane</location>
        <topology evidence="1">Multi-pass membrane protein</topology>
    </subcellularLocation>
</comment>
<comment type="caution">
    <text evidence="16">The sequence shown here is derived from an EMBL/GenBank/DDBJ whole genome shotgun (WGS) entry which is preliminary data.</text>
</comment>
<evidence type="ECO:0000313" key="16">
    <source>
        <dbReference type="EMBL" id="KAK6175395.1"/>
    </source>
</evidence>
<feature type="domain" description="Ionotropic glutamate receptor L-glutamate and glycine-binding" evidence="15">
    <location>
        <begin position="244"/>
        <end position="303"/>
    </location>
</feature>
<evidence type="ECO:0000256" key="7">
    <source>
        <dbReference type="ARBA" id="ARBA00023136"/>
    </source>
</evidence>
<dbReference type="GO" id="GO:0015276">
    <property type="term" value="F:ligand-gated monoatomic ion channel activity"/>
    <property type="evidence" value="ECO:0007669"/>
    <property type="project" value="InterPro"/>
</dbReference>
<dbReference type="SUPFAM" id="SSF53850">
    <property type="entry name" value="Periplasmic binding protein-like II"/>
    <property type="match status" value="1"/>
</dbReference>
<sequence length="655" mass="74629">MKASSYLVIHVAEFVCLISVLSQSFPAVTSNSHNRLEDSVQTQQVLCATVKTLRWEEIVVFYDSSYQLEMIQTALDTCYQYEVKSGVKTVIFDVSNFTSQEMRARLISLYLQMSLGIRAILMLESYNLKLLGDINEVDYASKRTTNYQSNSQWILIGDQEMGNSLVKFEYKLNNVLIMCSCCGEKQSVYTVVQGTATKPRCLCNANVTLVASVESCTTGDLYPSIRYKLGKRHLLIGTIESSTYFDIRLDENNRTVYSGLVVELTEMLAQSLNFTFTFVEPADCNWGFKINGVWTGMVGQLLQQEVDIVVADLTATPERQEVVDFIFPAYLVQTMGILYHRGERLDTTWSKVFGPLHTYVYCCILASIIVLGVMIVVFDRLPTTNETSIRSINIAYISNVIFSLIGFILLRDNKFWPKKESIRVLVAFFWLFCAVISATYVGNLTAKLAEIKETKPFHNIKELAALEDWKWGSSDELVMDILRTHTSPEMKALWEGIVKFNKSDPSVLLLDHEYHMNRLRRKDENYAYIAVDAKYFAYNQKDCVFELLDRLVSSLSLAIAVNKNSYLKRDLQRVMLELSKTGLLEKLEETHYADNRPKSCRQTVLNPLKIVYVTDMYGALLISGIGLAVSFVVLIGELFYIYTTKRVNRAAHNRN</sequence>
<keyword evidence="13" id="KW-0732">Signal</keyword>
<feature type="transmembrane region" description="Helical" evidence="12">
    <location>
        <begin position="616"/>
        <end position="642"/>
    </location>
</feature>
<keyword evidence="9" id="KW-0325">Glycoprotein</keyword>
<dbReference type="PANTHER" id="PTHR42643">
    <property type="entry name" value="IONOTROPIC RECEPTOR 20A-RELATED"/>
    <property type="match status" value="1"/>
</dbReference>
<feature type="transmembrane region" description="Helical" evidence="12">
    <location>
        <begin position="422"/>
        <end position="442"/>
    </location>
</feature>
<keyword evidence="5 12" id="KW-1133">Transmembrane helix</keyword>
<dbReference type="GO" id="GO:0005886">
    <property type="term" value="C:plasma membrane"/>
    <property type="evidence" value="ECO:0007669"/>
    <property type="project" value="UniProtKB-SubCell"/>
</dbReference>
<dbReference type="Gene3D" id="3.40.190.10">
    <property type="entry name" value="Periplasmic binding protein-like II"/>
    <property type="match status" value="1"/>
</dbReference>
<evidence type="ECO:0000259" key="15">
    <source>
        <dbReference type="SMART" id="SM00918"/>
    </source>
</evidence>
<dbReference type="Proteomes" id="UP001347796">
    <property type="component" value="Unassembled WGS sequence"/>
</dbReference>
<dbReference type="InterPro" id="IPR052192">
    <property type="entry name" value="Insect_Ionotropic_Sensory_Rcpt"/>
</dbReference>
<evidence type="ECO:0000256" key="11">
    <source>
        <dbReference type="ARBA" id="ARBA00023303"/>
    </source>
</evidence>
<dbReference type="Pfam" id="PF00060">
    <property type="entry name" value="Lig_chan"/>
    <property type="match status" value="1"/>
</dbReference>
<accession>A0AAN8PRA9</accession>
<evidence type="ECO:0000256" key="10">
    <source>
        <dbReference type="ARBA" id="ARBA00023286"/>
    </source>
</evidence>
<keyword evidence="2" id="KW-0813">Transport</keyword>
<keyword evidence="3" id="KW-1003">Cell membrane</keyword>
<name>A0AAN8PRA9_PATCE</name>
<evidence type="ECO:0000256" key="9">
    <source>
        <dbReference type="ARBA" id="ARBA00023180"/>
    </source>
</evidence>
<dbReference type="PANTHER" id="PTHR42643:SF24">
    <property type="entry name" value="IONOTROPIC RECEPTOR 60A"/>
    <property type="match status" value="1"/>
</dbReference>
<dbReference type="EMBL" id="JAZGQO010000010">
    <property type="protein sequence ID" value="KAK6175395.1"/>
    <property type="molecule type" value="Genomic_DNA"/>
</dbReference>
<keyword evidence="11" id="KW-0407">Ion channel</keyword>
<keyword evidence="17" id="KW-1185">Reference proteome</keyword>
<keyword evidence="8" id="KW-0675">Receptor</keyword>
<evidence type="ECO:0000256" key="8">
    <source>
        <dbReference type="ARBA" id="ARBA00023170"/>
    </source>
</evidence>
<evidence type="ECO:0000313" key="17">
    <source>
        <dbReference type="Proteomes" id="UP001347796"/>
    </source>
</evidence>
<feature type="domain" description="Ionotropic glutamate receptor C-terminal" evidence="14">
    <location>
        <begin position="233"/>
        <end position="594"/>
    </location>
</feature>
<dbReference type="InterPro" id="IPR001320">
    <property type="entry name" value="Iontro_rcpt_C"/>
</dbReference>
<keyword evidence="6" id="KW-0406">Ion transport</keyword>
<dbReference type="SMART" id="SM00918">
    <property type="entry name" value="Lig_chan-Glu_bd"/>
    <property type="match status" value="1"/>
</dbReference>
<feature type="signal peptide" evidence="13">
    <location>
        <begin position="1"/>
        <end position="22"/>
    </location>
</feature>
<dbReference type="AlphaFoldDB" id="A0AAN8PRA9"/>
<evidence type="ECO:0000259" key="14">
    <source>
        <dbReference type="SMART" id="SM00079"/>
    </source>
</evidence>
<keyword evidence="10" id="KW-1071">Ligand-gated ion channel</keyword>
<feature type="transmembrane region" description="Helical" evidence="12">
    <location>
        <begin position="390"/>
        <end position="410"/>
    </location>
</feature>
<dbReference type="GO" id="GO:0050906">
    <property type="term" value="P:detection of stimulus involved in sensory perception"/>
    <property type="evidence" value="ECO:0007669"/>
    <property type="project" value="UniProtKB-ARBA"/>
</dbReference>
<evidence type="ECO:0000256" key="1">
    <source>
        <dbReference type="ARBA" id="ARBA00004651"/>
    </source>
</evidence>
<proteinExistence type="predicted"/>
<organism evidence="16 17">
    <name type="scientific">Patella caerulea</name>
    <name type="common">Rayed Mediterranean limpet</name>
    <dbReference type="NCBI Taxonomy" id="87958"/>
    <lineage>
        <taxon>Eukaryota</taxon>
        <taxon>Metazoa</taxon>
        <taxon>Spiralia</taxon>
        <taxon>Lophotrochozoa</taxon>
        <taxon>Mollusca</taxon>
        <taxon>Gastropoda</taxon>
        <taxon>Patellogastropoda</taxon>
        <taxon>Patelloidea</taxon>
        <taxon>Patellidae</taxon>
        <taxon>Patella</taxon>
    </lineage>
</organism>
<evidence type="ECO:0000256" key="2">
    <source>
        <dbReference type="ARBA" id="ARBA00022448"/>
    </source>
</evidence>
<evidence type="ECO:0000256" key="6">
    <source>
        <dbReference type="ARBA" id="ARBA00023065"/>
    </source>
</evidence>